<evidence type="ECO:0000313" key="5">
    <source>
        <dbReference type="Proteomes" id="UP000253850"/>
    </source>
</evidence>
<reference evidence="3 5" key="2">
    <citation type="submission" date="2018-07" db="EMBL/GenBank/DDBJ databases">
        <title>Complete genome of the Arcobacter bivalviorum type strain LMG 26154.</title>
        <authorList>
            <person name="Miller W.G."/>
            <person name="Yee E."/>
            <person name="Bono J.L."/>
        </authorList>
    </citation>
    <scope>NUCLEOTIDE SEQUENCE [LARGE SCALE GENOMIC DNA]</scope>
    <source>
        <strain evidence="3 5">LMG 26154</strain>
    </source>
</reference>
<dbReference type="InterPro" id="IPR010994">
    <property type="entry name" value="RuvA_2-like"/>
</dbReference>
<feature type="domain" description="Helix-hairpin-helix DNA-binding motif class 1" evidence="2">
    <location>
        <begin position="27"/>
        <end position="46"/>
    </location>
</feature>
<evidence type="ECO:0000259" key="2">
    <source>
        <dbReference type="SMART" id="SM00278"/>
    </source>
</evidence>
<feature type="chain" id="PRO_5044718435" evidence="1">
    <location>
        <begin position="24"/>
        <end position="80"/>
    </location>
</feature>
<keyword evidence="1" id="KW-0732">Signal</keyword>
<organism evidence="4 6">
    <name type="scientific">Halarcobacter bivalviorum</name>
    <dbReference type="NCBI Taxonomy" id="663364"/>
    <lineage>
        <taxon>Bacteria</taxon>
        <taxon>Pseudomonadati</taxon>
        <taxon>Campylobacterota</taxon>
        <taxon>Epsilonproteobacteria</taxon>
        <taxon>Campylobacterales</taxon>
        <taxon>Arcobacteraceae</taxon>
        <taxon>Halarcobacter</taxon>
    </lineage>
</organism>
<dbReference type="Proteomes" id="UP000253850">
    <property type="component" value="Chromosome"/>
</dbReference>
<dbReference type="PANTHER" id="PTHR21180">
    <property type="entry name" value="ENDONUCLEASE/EXONUCLEASE/PHOSPHATASE FAMILY DOMAIN-CONTAINING PROTEIN 1"/>
    <property type="match status" value="1"/>
</dbReference>
<keyword evidence="6" id="KW-1185">Reference proteome</keyword>
<feature type="signal peptide" evidence="1">
    <location>
        <begin position="1"/>
        <end position="23"/>
    </location>
</feature>
<dbReference type="RefSeq" id="WP_114840330.1">
    <property type="nucleotide sequence ID" value="NZ_CP031217.1"/>
</dbReference>
<dbReference type="SMART" id="SM00278">
    <property type="entry name" value="HhH1"/>
    <property type="match status" value="2"/>
</dbReference>
<keyword evidence="4" id="KW-0238">DNA-binding</keyword>
<dbReference type="PANTHER" id="PTHR21180:SF32">
    <property type="entry name" value="ENDONUCLEASE_EXONUCLEASE_PHOSPHATASE FAMILY DOMAIN-CONTAINING PROTEIN 1"/>
    <property type="match status" value="1"/>
</dbReference>
<dbReference type="KEGG" id="hbv:ABIV_2585"/>
<dbReference type="AlphaFoldDB" id="A0AAX2A6V3"/>
<dbReference type="Proteomes" id="UP000289193">
    <property type="component" value="Unassembled WGS sequence"/>
</dbReference>
<evidence type="ECO:0000256" key="1">
    <source>
        <dbReference type="SAM" id="SignalP"/>
    </source>
</evidence>
<evidence type="ECO:0000313" key="6">
    <source>
        <dbReference type="Proteomes" id="UP000289193"/>
    </source>
</evidence>
<dbReference type="EMBL" id="PDKM01000004">
    <property type="protein sequence ID" value="RXK09843.1"/>
    <property type="molecule type" value="Genomic_DNA"/>
</dbReference>
<evidence type="ECO:0000313" key="3">
    <source>
        <dbReference type="EMBL" id="AXH13551.1"/>
    </source>
</evidence>
<dbReference type="Pfam" id="PF12836">
    <property type="entry name" value="HHH_3"/>
    <property type="match status" value="1"/>
</dbReference>
<dbReference type="InterPro" id="IPR051675">
    <property type="entry name" value="Endo/Exo/Phosphatase_dom_1"/>
</dbReference>
<dbReference type="GO" id="GO:0006281">
    <property type="term" value="P:DNA repair"/>
    <property type="evidence" value="ECO:0007669"/>
    <property type="project" value="InterPro"/>
</dbReference>
<sequence length="80" mass="8981">MKKIFFGLVLSCAFLFASIDLNSATKDELMQIKGIGAKKAEMIIDFRKKQKINKAEDLMGLKGFGKGLIENIKNEVKDKE</sequence>
<feature type="domain" description="Helix-hairpin-helix DNA-binding motif class 1" evidence="2">
    <location>
        <begin position="56"/>
        <end position="75"/>
    </location>
</feature>
<accession>A0AAX2A6V3</accession>
<dbReference type="SUPFAM" id="SSF47781">
    <property type="entry name" value="RuvA domain 2-like"/>
    <property type="match status" value="1"/>
</dbReference>
<dbReference type="InterPro" id="IPR003583">
    <property type="entry name" value="Hlx-hairpin-Hlx_DNA-bd_motif"/>
</dbReference>
<evidence type="ECO:0000313" key="4">
    <source>
        <dbReference type="EMBL" id="RXK09843.1"/>
    </source>
</evidence>
<dbReference type="EMBL" id="CP031217">
    <property type="protein sequence ID" value="AXH13551.1"/>
    <property type="molecule type" value="Genomic_DNA"/>
</dbReference>
<dbReference type="Gene3D" id="1.10.150.320">
    <property type="entry name" value="Photosystem II 12 kDa extrinsic protein"/>
    <property type="match status" value="1"/>
</dbReference>
<name>A0AAX2A6V3_9BACT</name>
<reference evidence="4 6" key="1">
    <citation type="submission" date="2017-10" db="EMBL/GenBank/DDBJ databases">
        <title>Genomics of the genus Arcobacter.</title>
        <authorList>
            <person name="Perez-Cataluna A."/>
            <person name="Figueras M.J."/>
        </authorList>
    </citation>
    <scope>NUCLEOTIDE SEQUENCE [LARGE SCALE GENOMIC DNA]</scope>
    <source>
        <strain evidence="4 6">CECT 7835</strain>
    </source>
</reference>
<gene>
    <name evidence="3" type="ORF">ABIV_2585</name>
    <name evidence="4" type="ORF">CRV05_08925</name>
</gene>
<proteinExistence type="predicted"/>
<dbReference type="GO" id="GO:0003677">
    <property type="term" value="F:DNA binding"/>
    <property type="evidence" value="ECO:0007669"/>
    <property type="project" value="UniProtKB-KW"/>
</dbReference>
<protein>
    <submittedName>
        <fullName evidence="3">Competence protein, ComEA family</fullName>
    </submittedName>
    <submittedName>
        <fullName evidence="4">DNA-binding protein</fullName>
    </submittedName>
</protein>